<dbReference type="InterPro" id="IPR000073">
    <property type="entry name" value="AB_hydrolase_1"/>
</dbReference>
<dbReference type="AlphaFoldDB" id="A0A1F5YFS2"/>
<gene>
    <name evidence="3" type="ORF">A2153_01935</name>
</gene>
<accession>A0A1F5YFS2</accession>
<protein>
    <recommendedName>
        <fullName evidence="2">AB hydrolase-1 domain-containing protein</fullName>
    </recommendedName>
</protein>
<proteinExistence type="predicted"/>
<comment type="caution">
    <text evidence="3">The sequence shown here is derived from an EMBL/GenBank/DDBJ whole genome shotgun (WGS) entry which is preliminary data.</text>
</comment>
<evidence type="ECO:0000256" key="1">
    <source>
        <dbReference type="SAM" id="Phobius"/>
    </source>
</evidence>
<evidence type="ECO:0000313" key="4">
    <source>
        <dbReference type="Proteomes" id="UP000177396"/>
    </source>
</evidence>
<keyword evidence="1" id="KW-1133">Transmembrane helix</keyword>
<dbReference type="Gene3D" id="3.40.50.1820">
    <property type="entry name" value="alpha/beta hydrolase"/>
    <property type="match status" value="1"/>
</dbReference>
<dbReference type="Proteomes" id="UP000177396">
    <property type="component" value="Unassembled WGS sequence"/>
</dbReference>
<dbReference type="PANTHER" id="PTHR43798">
    <property type="entry name" value="MONOACYLGLYCEROL LIPASE"/>
    <property type="match status" value="1"/>
</dbReference>
<dbReference type="EMBL" id="MFJB01000072">
    <property type="protein sequence ID" value="OGF99020.1"/>
    <property type="molecule type" value="Genomic_DNA"/>
</dbReference>
<sequence>MKKIPFVILHGWNLNSKKFTSLSNSLSKMGYRVYCPDLPGFGKSNKPEKSFKLDDYLFFVVNFLKQNNINKANFICHSFGGRIGIKLAVINPEKINKLILTGVPGIPPVPREKVIFFLLLAKLGKLIFSLPFLSVFKNISQKVLYKLAGASDFYHTDQHLRETFQNVVSEKLTFLLAKITVPTFLIWGRQDSLVPISIAKKMKRLIPKSCLIIVNGVGHAFVYENTDIFIKYLRPVINK</sequence>
<feature type="domain" description="AB hydrolase-1" evidence="2">
    <location>
        <begin position="5"/>
        <end position="105"/>
    </location>
</feature>
<dbReference type="InterPro" id="IPR050266">
    <property type="entry name" value="AB_hydrolase_sf"/>
</dbReference>
<dbReference type="SUPFAM" id="SSF53474">
    <property type="entry name" value="alpha/beta-Hydrolases"/>
    <property type="match status" value="1"/>
</dbReference>
<dbReference type="InterPro" id="IPR029058">
    <property type="entry name" value="AB_hydrolase_fold"/>
</dbReference>
<dbReference type="Pfam" id="PF00561">
    <property type="entry name" value="Abhydrolase_1"/>
    <property type="match status" value="2"/>
</dbReference>
<evidence type="ECO:0000259" key="2">
    <source>
        <dbReference type="Pfam" id="PF00561"/>
    </source>
</evidence>
<keyword evidence="1" id="KW-0812">Transmembrane</keyword>
<reference evidence="3 4" key="1">
    <citation type="journal article" date="2016" name="Nat. Commun.">
        <title>Thousands of microbial genomes shed light on interconnected biogeochemical processes in an aquifer system.</title>
        <authorList>
            <person name="Anantharaman K."/>
            <person name="Brown C.T."/>
            <person name="Hug L.A."/>
            <person name="Sharon I."/>
            <person name="Castelle C.J."/>
            <person name="Probst A.J."/>
            <person name="Thomas B.C."/>
            <person name="Singh A."/>
            <person name="Wilkins M.J."/>
            <person name="Karaoz U."/>
            <person name="Brodie E.L."/>
            <person name="Williams K.H."/>
            <person name="Hubbard S.S."/>
            <person name="Banfield J.F."/>
        </authorList>
    </citation>
    <scope>NUCLEOTIDE SEQUENCE [LARGE SCALE GENOMIC DNA]</scope>
</reference>
<feature type="domain" description="AB hydrolase-1" evidence="2">
    <location>
        <begin position="167"/>
        <end position="225"/>
    </location>
</feature>
<dbReference type="PRINTS" id="PR00111">
    <property type="entry name" value="ABHYDROLASE"/>
</dbReference>
<feature type="transmembrane region" description="Helical" evidence="1">
    <location>
        <begin position="114"/>
        <end position="136"/>
    </location>
</feature>
<keyword evidence="1" id="KW-0472">Membrane</keyword>
<name>A0A1F5YFS2_9BACT</name>
<organism evidence="3 4">
    <name type="scientific">Candidatus Gottesmanbacteria bacterium RBG_16_38_7b</name>
    <dbReference type="NCBI Taxonomy" id="1798372"/>
    <lineage>
        <taxon>Bacteria</taxon>
        <taxon>Candidatus Gottesmaniibacteriota</taxon>
    </lineage>
</organism>
<evidence type="ECO:0000313" key="3">
    <source>
        <dbReference type="EMBL" id="OGF99020.1"/>
    </source>
</evidence>